<keyword evidence="1" id="KW-0547">Nucleotide-binding</keyword>
<dbReference type="Pfam" id="PF01656">
    <property type="entry name" value="CbiA"/>
    <property type="match status" value="1"/>
</dbReference>
<dbReference type="SUPFAM" id="SSF52540">
    <property type="entry name" value="P-loop containing nucleoside triphosphate hydrolases"/>
    <property type="match status" value="1"/>
</dbReference>
<reference evidence="5 6" key="1">
    <citation type="submission" date="2020-06" db="EMBL/GenBank/DDBJ databases">
        <authorList>
            <person name="Jo H."/>
        </authorList>
    </citation>
    <scope>NUCLEOTIDE SEQUENCE [LARGE SCALE GENOMIC DNA]</scope>
    <source>
        <strain evidence="5 6">I46</strain>
    </source>
</reference>
<dbReference type="GO" id="GO:0005524">
    <property type="term" value="F:ATP binding"/>
    <property type="evidence" value="ECO:0007669"/>
    <property type="project" value="UniProtKB-KW"/>
</dbReference>
<dbReference type="InterPro" id="IPR027417">
    <property type="entry name" value="P-loop_NTPase"/>
</dbReference>
<dbReference type="InterPro" id="IPR002586">
    <property type="entry name" value="CobQ/CobB/MinD/ParA_Nub-bd_dom"/>
</dbReference>
<evidence type="ECO:0000313" key="5">
    <source>
        <dbReference type="EMBL" id="QLD12598.1"/>
    </source>
</evidence>
<evidence type="ECO:0000259" key="4">
    <source>
        <dbReference type="Pfam" id="PF01656"/>
    </source>
</evidence>
<feature type="compositionally biased region" description="Basic residues" evidence="3">
    <location>
        <begin position="390"/>
        <end position="401"/>
    </location>
</feature>
<protein>
    <submittedName>
        <fullName evidence="5">P-loop NTPase</fullName>
    </submittedName>
</protein>
<evidence type="ECO:0000313" key="6">
    <source>
        <dbReference type="Proteomes" id="UP000509638"/>
    </source>
</evidence>
<sequence length="411" mass="42906">MRVLVALPDAGRFAARLRAAGIEVVATTSPRELASDAAGSALAGELARADVLVLPADRSVLTPALVASCDRFDTRIVARCRRDADRRLAESLGLAAVGQDVDAVAAVNALPRAHTAPARGRAIAVWGPAGAPGRTTVSIELARELARDGRRVGLADADTHAPSLALALGVADEGPGLAAACRQAGRGELTPAELTRIAVPLGDVEVLPGINRPGRWPELSADRLERAVDVARDWVDDLILDVSASLERDEEIVSDLDGPRRNAATLAALTAADLVVAVVAADPVGVSRFLRSYPDLRSAVGATPVRVVVNKLRGGPLGIDARGQVRRSLERYAGIERCWFVPWDPRAADAALLAARPIGEGAARGAIPAAVRRLVGEAVSPPGPNDAARRSRTSSRKRRAERHAAVTATAP</sequence>
<evidence type="ECO:0000256" key="1">
    <source>
        <dbReference type="ARBA" id="ARBA00022741"/>
    </source>
</evidence>
<organism evidence="5 6">
    <name type="scientific">Microbacterium oleivorans</name>
    <dbReference type="NCBI Taxonomy" id="273677"/>
    <lineage>
        <taxon>Bacteria</taxon>
        <taxon>Bacillati</taxon>
        <taxon>Actinomycetota</taxon>
        <taxon>Actinomycetes</taxon>
        <taxon>Micrococcales</taxon>
        <taxon>Microbacteriaceae</taxon>
        <taxon>Microbacterium</taxon>
    </lineage>
</organism>
<dbReference type="GO" id="GO:0009898">
    <property type="term" value="C:cytoplasmic side of plasma membrane"/>
    <property type="evidence" value="ECO:0007669"/>
    <property type="project" value="TreeGrafter"/>
</dbReference>
<dbReference type="GO" id="GO:0016887">
    <property type="term" value="F:ATP hydrolysis activity"/>
    <property type="evidence" value="ECO:0007669"/>
    <property type="project" value="TreeGrafter"/>
</dbReference>
<dbReference type="AlphaFoldDB" id="A0A7D5JGH4"/>
<dbReference type="PANTHER" id="PTHR43384">
    <property type="entry name" value="SEPTUM SITE-DETERMINING PROTEIN MIND HOMOLOG, CHLOROPLASTIC-RELATED"/>
    <property type="match status" value="1"/>
</dbReference>
<dbReference type="GO" id="GO:0005829">
    <property type="term" value="C:cytosol"/>
    <property type="evidence" value="ECO:0007669"/>
    <property type="project" value="TreeGrafter"/>
</dbReference>
<dbReference type="Proteomes" id="UP000509638">
    <property type="component" value="Chromosome"/>
</dbReference>
<dbReference type="PANTHER" id="PTHR43384:SF6">
    <property type="entry name" value="SEPTUM SITE-DETERMINING PROTEIN MIND HOMOLOG, CHLOROPLASTIC"/>
    <property type="match status" value="1"/>
</dbReference>
<name>A0A7D5JGH4_9MICO</name>
<gene>
    <name evidence="5" type="ORF">HW566_12945</name>
</gene>
<dbReference type="EMBL" id="CP058316">
    <property type="protein sequence ID" value="QLD12598.1"/>
    <property type="molecule type" value="Genomic_DNA"/>
</dbReference>
<keyword evidence="2" id="KW-0067">ATP-binding</keyword>
<dbReference type="InterPro" id="IPR050625">
    <property type="entry name" value="ParA/MinD_ATPase"/>
</dbReference>
<proteinExistence type="predicted"/>
<feature type="domain" description="CobQ/CobB/MinD/ParA nucleotide binding" evidence="4">
    <location>
        <begin position="123"/>
        <end position="350"/>
    </location>
</feature>
<dbReference type="GO" id="GO:0051782">
    <property type="term" value="P:negative regulation of cell division"/>
    <property type="evidence" value="ECO:0007669"/>
    <property type="project" value="TreeGrafter"/>
</dbReference>
<dbReference type="RefSeq" id="WP_178013488.1">
    <property type="nucleotide sequence ID" value="NZ_CP058316.1"/>
</dbReference>
<feature type="region of interest" description="Disordered" evidence="3">
    <location>
        <begin position="378"/>
        <end position="411"/>
    </location>
</feature>
<evidence type="ECO:0000256" key="2">
    <source>
        <dbReference type="ARBA" id="ARBA00022840"/>
    </source>
</evidence>
<accession>A0A7D5JGH4</accession>
<evidence type="ECO:0000256" key="3">
    <source>
        <dbReference type="SAM" id="MobiDB-lite"/>
    </source>
</evidence>
<dbReference type="Gene3D" id="3.40.50.300">
    <property type="entry name" value="P-loop containing nucleotide triphosphate hydrolases"/>
    <property type="match status" value="1"/>
</dbReference>